<dbReference type="PANTHER" id="PTHR43244:SF1">
    <property type="entry name" value="5,10-METHYLENETETRAHYDROMETHANOPTERIN REDUCTASE"/>
    <property type="match status" value="1"/>
</dbReference>
<dbReference type="OrthoDB" id="5241778at2"/>
<organism evidence="3 4">
    <name type="scientific">Geodermatophilus africanus</name>
    <dbReference type="NCBI Taxonomy" id="1137993"/>
    <lineage>
        <taxon>Bacteria</taxon>
        <taxon>Bacillati</taxon>
        <taxon>Actinomycetota</taxon>
        <taxon>Actinomycetes</taxon>
        <taxon>Geodermatophilales</taxon>
        <taxon>Geodermatophilaceae</taxon>
        <taxon>Geodermatophilus</taxon>
    </lineage>
</organism>
<evidence type="ECO:0000313" key="4">
    <source>
        <dbReference type="Proteomes" id="UP000198921"/>
    </source>
</evidence>
<feature type="domain" description="Luciferase-like" evidence="2">
    <location>
        <begin position="15"/>
        <end position="302"/>
    </location>
</feature>
<evidence type="ECO:0000259" key="2">
    <source>
        <dbReference type="Pfam" id="PF00296"/>
    </source>
</evidence>
<dbReference type="EMBL" id="FNOT01000003">
    <property type="protein sequence ID" value="SDX83886.1"/>
    <property type="molecule type" value="Genomic_DNA"/>
</dbReference>
<dbReference type="Pfam" id="PF00296">
    <property type="entry name" value="Bac_luciferase"/>
    <property type="match status" value="1"/>
</dbReference>
<dbReference type="AlphaFoldDB" id="A0A1H3EYM4"/>
<dbReference type="InterPro" id="IPR011251">
    <property type="entry name" value="Luciferase-like_dom"/>
</dbReference>
<keyword evidence="1" id="KW-0560">Oxidoreductase</keyword>
<dbReference type="InterPro" id="IPR050564">
    <property type="entry name" value="F420-G6PD/mer"/>
</dbReference>
<dbReference type="SUPFAM" id="SSF51679">
    <property type="entry name" value="Bacterial luciferase-like"/>
    <property type="match status" value="1"/>
</dbReference>
<dbReference type="PANTHER" id="PTHR43244">
    <property type="match status" value="1"/>
</dbReference>
<proteinExistence type="predicted"/>
<keyword evidence="3" id="KW-0503">Monooxygenase</keyword>
<dbReference type="InterPro" id="IPR036661">
    <property type="entry name" value="Luciferase-like_sf"/>
</dbReference>
<gene>
    <name evidence="3" type="ORF">SAMN05660209_01426</name>
</gene>
<keyword evidence="4" id="KW-1185">Reference proteome</keyword>
<dbReference type="Proteomes" id="UP000198921">
    <property type="component" value="Unassembled WGS sequence"/>
</dbReference>
<dbReference type="STRING" id="1137993.SAMN05660209_01426"/>
<evidence type="ECO:0000256" key="1">
    <source>
        <dbReference type="ARBA" id="ARBA00023002"/>
    </source>
</evidence>
<dbReference type="CDD" id="cd01097">
    <property type="entry name" value="Tetrahydromethanopterin_reductase"/>
    <property type="match status" value="1"/>
</dbReference>
<sequence length="332" mass="34998">MPETGIALLTFAPARTADFVELGRAAEDAGHAACYTTESLTDTLSIDLAILLGTSRIRVGSYVSISYLRHPVIAAQMAVTAADLSGGRFVLGVGLGHKVRLQALGVPVGRPSTDLPAYVRDVKAVLEGRGRERYPDLPPQEYQGRLLDFRRPEHPVPVYTAAVGPRMAEAGATESDGVMAWLVPRSGIGALTEAAARAGRRTGRSAPPVEAAVHAFVSDDLPAAREAARASLAYWVRLPSYTSALARAGYEAEAAAITAAADAGDQAGLRAAISDRLVDEYCLVGPPSRCREQLAAWDDTEVATVAVVPHPVRPGEGYVAGVRRTIADLAPR</sequence>
<dbReference type="GO" id="GO:0004497">
    <property type="term" value="F:monooxygenase activity"/>
    <property type="evidence" value="ECO:0007669"/>
    <property type="project" value="UniProtKB-KW"/>
</dbReference>
<dbReference type="RefSeq" id="WP_091152901.1">
    <property type="nucleotide sequence ID" value="NZ_FNOT01000003.1"/>
</dbReference>
<reference evidence="4" key="1">
    <citation type="submission" date="2016-10" db="EMBL/GenBank/DDBJ databases">
        <authorList>
            <person name="Varghese N."/>
            <person name="Submissions S."/>
        </authorList>
    </citation>
    <scope>NUCLEOTIDE SEQUENCE [LARGE SCALE GENOMIC DNA]</scope>
    <source>
        <strain evidence="4">DSM 45422</strain>
    </source>
</reference>
<dbReference type="GO" id="GO:0016705">
    <property type="term" value="F:oxidoreductase activity, acting on paired donors, with incorporation or reduction of molecular oxygen"/>
    <property type="evidence" value="ECO:0007669"/>
    <property type="project" value="InterPro"/>
</dbReference>
<name>A0A1H3EYM4_9ACTN</name>
<dbReference type="Gene3D" id="3.20.20.30">
    <property type="entry name" value="Luciferase-like domain"/>
    <property type="match status" value="1"/>
</dbReference>
<protein>
    <submittedName>
        <fullName evidence="3">Flavin-dependent oxidoreductase, luciferase family (Includes alkanesulfonate monooxygenase SsuD and methylene tetrahydromethanopterin reductase)</fullName>
    </submittedName>
</protein>
<accession>A0A1H3EYM4</accession>
<evidence type="ECO:0000313" key="3">
    <source>
        <dbReference type="EMBL" id="SDX83886.1"/>
    </source>
</evidence>